<keyword evidence="3" id="KW-1185">Reference proteome</keyword>
<feature type="domain" description="Guanylate cyclase" evidence="1">
    <location>
        <begin position="302"/>
        <end position="420"/>
    </location>
</feature>
<dbReference type="Proteomes" id="UP000323300">
    <property type="component" value="Unassembled WGS sequence"/>
</dbReference>
<reference evidence="2 3" key="1">
    <citation type="submission" date="2016-10" db="EMBL/GenBank/DDBJ databases">
        <authorList>
            <person name="Varghese N."/>
            <person name="Submissions S."/>
        </authorList>
    </citation>
    <scope>NUCLEOTIDE SEQUENCE [LARGE SCALE GENOMIC DNA]</scope>
    <source>
        <strain evidence="2 3">DSM 21822</strain>
    </source>
</reference>
<organism evidence="2 3">
    <name type="scientific">Neomesorhizobium albiziae</name>
    <dbReference type="NCBI Taxonomy" id="335020"/>
    <lineage>
        <taxon>Bacteria</taxon>
        <taxon>Pseudomonadati</taxon>
        <taxon>Pseudomonadota</taxon>
        <taxon>Alphaproteobacteria</taxon>
        <taxon>Hyphomicrobiales</taxon>
        <taxon>Phyllobacteriaceae</taxon>
        <taxon>Neomesorhizobium</taxon>
    </lineage>
</organism>
<dbReference type="Pfam" id="PF19363">
    <property type="entry name" value="DUF5939"/>
    <property type="match status" value="1"/>
</dbReference>
<dbReference type="InterPro" id="IPR001054">
    <property type="entry name" value="A/G_cyclase"/>
</dbReference>
<dbReference type="PANTHER" id="PTHR43081:SF19">
    <property type="entry name" value="PH-SENSITIVE ADENYLATE CYCLASE RV1264"/>
    <property type="match status" value="1"/>
</dbReference>
<dbReference type="SUPFAM" id="SSF55073">
    <property type="entry name" value="Nucleotide cyclase"/>
    <property type="match status" value="1"/>
</dbReference>
<dbReference type="GO" id="GO:0035556">
    <property type="term" value="P:intracellular signal transduction"/>
    <property type="evidence" value="ECO:0007669"/>
    <property type="project" value="InterPro"/>
</dbReference>
<protein>
    <submittedName>
        <fullName evidence="2">Adenylate cyclase, class 3</fullName>
    </submittedName>
</protein>
<dbReference type="SMART" id="SM00044">
    <property type="entry name" value="CYCc"/>
    <property type="match status" value="1"/>
</dbReference>
<dbReference type="OrthoDB" id="7374210at2"/>
<dbReference type="InterPro" id="IPR045983">
    <property type="entry name" value="GUC-dom-containing_N"/>
</dbReference>
<dbReference type="AlphaFoldDB" id="A0A1I3YXZ8"/>
<dbReference type="PROSITE" id="PS50125">
    <property type="entry name" value="GUANYLATE_CYCLASE_2"/>
    <property type="match status" value="1"/>
</dbReference>
<name>A0A1I3YXZ8_9HYPH</name>
<gene>
    <name evidence="2" type="ORF">SAMN04488498_105251</name>
</gene>
<dbReference type="GO" id="GO:0004016">
    <property type="term" value="F:adenylate cyclase activity"/>
    <property type="evidence" value="ECO:0007669"/>
    <property type="project" value="UniProtKB-ARBA"/>
</dbReference>
<evidence type="ECO:0000259" key="1">
    <source>
        <dbReference type="PROSITE" id="PS50125"/>
    </source>
</evidence>
<dbReference type="Pfam" id="PF00211">
    <property type="entry name" value="Guanylate_cyc"/>
    <property type="match status" value="1"/>
</dbReference>
<dbReference type="PANTHER" id="PTHR43081">
    <property type="entry name" value="ADENYLATE CYCLASE, TERMINAL-DIFFERENTIATION SPECIFIC-RELATED"/>
    <property type="match status" value="1"/>
</dbReference>
<dbReference type="GO" id="GO:0006171">
    <property type="term" value="P:cAMP biosynthetic process"/>
    <property type="evidence" value="ECO:0007669"/>
    <property type="project" value="TreeGrafter"/>
</dbReference>
<dbReference type="RefSeq" id="WP_149760267.1">
    <property type="nucleotide sequence ID" value="NZ_BSPE01000056.1"/>
</dbReference>
<dbReference type="InterPro" id="IPR029787">
    <property type="entry name" value="Nucleotide_cyclase"/>
</dbReference>
<evidence type="ECO:0000313" key="2">
    <source>
        <dbReference type="EMBL" id="SFK36762.1"/>
    </source>
</evidence>
<dbReference type="InterPro" id="IPR050697">
    <property type="entry name" value="Adenylyl/Guanylyl_Cyclase_3/4"/>
</dbReference>
<sequence length="471" mass="52258">MSEVQTSFALLRQSPGVSAEAVDAIQKVIAEGLDRHLCRINALAFAAQRGLDEEATIATFLHAAQIGIFDMSWNVLCPGCGGVLDSNATLKTIRKEEYVCALCADNYSPTLDEMVEVTFTVSPRVRKIAAHNPDELPMVEYFRQMYWGSGVDLPDEGFEELIDSIVIEDFELAPGEKAVLSLQLPAHFLTVFEPVTHSAQFLDVKGEATRERQNLSLAFDRDHTHSQVIEMHPGPLRISLENKTDARVLPTVFIVEDAIHDLLAKRRPFLTAKRLLTNQTFRDLYRTDTIDVDQRLKITSLTFLFTDLRASTELYERVGDLAAFDIVRSHFQVLHDIVAIEAGAVVKTIGDAVMATFPTPDRAVAAALRMREAMREMNEQSGREDLILKIGVHAGPCIAVTMNERQDYFGQTVNIASRVQGLATSQAIFVTGVVVDDLKAADLLQSRDLKPVSHNASLRGIEREVPVFTIP</sequence>
<evidence type="ECO:0000313" key="3">
    <source>
        <dbReference type="Proteomes" id="UP000323300"/>
    </source>
</evidence>
<dbReference type="EMBL" id="FOSL01000005">
    <property type="protein sequence ID" value="SFK36762.1"/>
    <property type="molecule type" value="Genomic_DNA"/>
</dbReference>
<dbReference type="Gene3D" id="3.30.70.1230">
    <property type="entry name" value="Nucleotide cyclase"/>
    <property type="match status" value="1"/>
</dbReference>
<accession>A0A1I3YXZ8</accession>
<proteinExistence type="predicted"/>
<dbReference type="CDD" id="cd07302">
    <property type="entry name" value="CHD"/>
    <property type="match status" value="1"/>
</dbReference>